<proteinExistence type="predicted"/>
<dbReference type="Proteomes" id="UP000198994">
    <property type="component" value="Unassembled WGS sequence"/>
</dbReference>
<dbReference type="AlphaFoldDB" id="A0A1G7MAU7"/>
<keyword evidence="1" id="KW-1133">Transmembrane helix</keyword>
<keyword evidence="3" id="KW-1185">Reference proteome</keyword>
<evidence type="ECO:0000313" key="2">
    <source>
        <dbReference type="EMBL" id="SDF58796.1"/>
    </source>
</evidence>
<protein>
    <recommendedName>
        <fullName evidence="4">Mobilization protein</fullName>
    </recommendedName>
</protein>
<name>A0A1G7MAU7_9RHOB</name>
<evidence type="ECO:0000256" key="1">
    <source>
        <dbReference type="SAM" id="Phobius"/>
    </source>
</evidence>
<keyword evidence="1" id="KW-0472">Membrane</keyword>
<accession>A0A1G7MAU7</accession>
<sequence length="153" mass="17204">MKTGEPKQRLSEKLNADMERIRAENAASIDTQLQNFRTDLTVIAENALATIKTDTEGYLLRVRKHLMRQSANAARPEWKALMWPMLVACCLMICTGISTWSVMTWLTPNLNTMGLRVIERPEAVYLIPRSGRAALTRCSLAGEPVDCLTIPKE</sequence>
<reference evidence="3" key="1">
    <citation type="submission" date="2016-10" db="EMBL/GenBank/DDBJ databases">
        <authorList>
            <person name="Varghese N."/>
            <person name="Submissions S."/>
        </authorList>
    </citation>
    <scope>NUCLEOTIDE SEQUENCE [LARGE SCALE GENOMIC DNA]</scope>
    <source>
        <strain evidence="3">DSM 10146</strain>
    </source>
</reference>
<dbReference type="EMBL" id="FNAV01000032">
    <property type="protein sequence ID" value="SDF58796.1"/>
    <property type="molecule type" value="Genomic_DNA"/>
</dbReference>
<feature type="transmembrane region" description="Helical" evidence="1">
    <location>
        <begin position="85"/>
        <end position="106"/>
    </location>
</feature>
<evidence type="ECO:0008006" key="4">
    <source>
        <dbReference type="Google" id="ProtNLM"/>
    </source>
</evidence>
<organism evidence="2 3">
    <name type="scientific">Salipiger thiooxidans</name>
    <dbReference type="NCBI Taxonomy" id="282683"/>
    <lineage>
        <taxon>Bacteria</taxon>
        <taxon>Pseudomonadati</taxon>
        <taxon>Pseudomonadota</taxon>
        <taxon>Alphaproteobacteria</taxon>
        <taxon>Rhodobacterales</taxon>
        <taxon>Roseobacteraceae</taxon>
        <taxon>Salipiger</taxon>
    </lineage>
</organism>
<gene>
    <name evidence="2" type="ORF">SAMN04488105_1328</name>
</gene>
<dbReference type="STRING" id="282683.SAMN04488105_1328"/>
<keyword evidence="1" id="KW-0812">Transmembrane</keyword>
<evidence type="ECO:0000313" key="3">
    <source>
        <dbReference type="Proteomes" id="UP000198994"/>
    </source>
</evidence>